<accession>A0A2H0BWF3</accession>
<sequence>MPIRKTPLITDQIYHVFNRSVAGQIIFRNSREYKLFIELVEYYSFSDVRLRFSHYTRLEKNVRIQTLDELYKSSKRLVNVYAFCVMPNHYHILAKQNVNNGISDFIRKLQGSYAHYLNIKTKRAGSVYQSPFKGSLIEYDEQFIHVARYIHINPLTSYLLDKKDKLKNYTWNSYRDYIGVDSRKFIKKNKLLNYFNSTQEFIDFTLNQVDYQRELHKIKHLIQDKK</sequence>
<evidence type="ECO:0000313" key="3">
    <source>
        <dbReference type="Proteomes" id="UP000231246"/>
    </source>
</evidence>
<dbReference type="SUPFAM" id="SSF143422">
    <property type="entry name" value="Transposase IS200-like"/>
    <property type="match status" value="1"/>
</dbReference>
<protein>
    <recommendedName>
        <fullName evidence="1">Transposase IS200-like domain-containing protein</fullName>
    </recommendedName>
</protein>
<comment type="caution">
    <text evidence="2">The sequence shown here is derived from an EMBL/GenBank/DDBJ whole genome shotgun (WGS) entry which is preliminary data.</text>
</comment>
<dbReference type="AlphaFoldDB" id="A0A2H0BWF3"/>
<dbReference type="EMBL" id="PCTA01000009">
    <property type="protein sequence ID" value="PIP62002.1"/>
    <property type="molecule type" value="Genomic_DNA"/>
</dbReference>
<evidence type="ECO:0000259" key="1">
    <source>
        <dbReference type="SMART" id="SM01321"/>
    </source>
</evidence>
<dbReference type="GO" id="GO:0003677">
    <property type="term" value="F:DNA binding"/>
    <property type="evidence" value="ECO:0007669"/>
    <property type="project" value="InterPro"/>
</dbReference>
<dbReference type="Pfam" id="PF01797">
    <property type="entry name" value="Y1_Tnp"/>
    <property type="match status" value="1"/>
</dbReference>
<proteinExistence type="predicted"/>
<feature type="domain" description="Transposase IS200-like" evidence="1">
    <location>
        <begin position="9"/>
        <end position="153"/>
    </location>
</feature>
<organism evidence="2 3">
    <name type="scientific">Candidatus Roizmanbacteria bacterium CG22_combo_CG10-13_8_21_14_all_38_20</name>
    <dbReference type="NCBI Taxonomy" id="1974862"/>
    <lineage>
        <taxon>Bacteria</taxon>
        <taxon>Candidatus Roizmaniibacteriota</taxon>
    </lineage>
</organism>
<dbReference type="InterPro" id="IPR036515">
    <property type="entry name" value="Transposase_17_sf"/>
</dbReference>
<reference evidence="2 3" key="1">
    <citation type="submission" date="2017-09" db="EMBL/GenBank/DDBJ databases">
        <title>Depth-based differentiation of microbial function through sediment-hosted aquifers and enrichment of novel symbionts in the deep terrestrial subsurface.</title>
        <authorList>
            <person name="Probst A.J."/>
            <person name="Ladd B."/>
            <person name="Jarett J.K."/>
            <person name="Geller-Mcgrath D.E."/>
            <person name="Sieber C.M."/>
            <person name="Emerson J.B."/>
            <person name="Anantharaman K."/>
            <person name="Thomas B.C."/>
            <person name="Malmstrom R."/>
            <person name="Stieglmeier M."/>
            <person name="Klingl A."/>
            <person name="Woyke T."/>
            <person name="Ryan C.M."/>
            <person name="Banfield J.F."/>
        </authorList>
    </citation>
    <scope>NUCLEOTIDE SEQUENCE [LARGE SCALE GENOMIC DNA]</scope>
    <source>
        <strain evidence="2">CG22_combo_CG10-13_8_21_14_all_38_20</strain>
    </source>
</reference>
<name>A0A2H0BWF3_9BACT</name>
<dbReference type="Proteomes" id="UP000231246">
    <property type="component" value="Unassembled WGS sequence"/>
</dbReference>
<evidence type="ECO:0000313" key="2">
    <source>
        <dbReference type="EMBL" id="PIP62002.1"/>
    </source>
</evidence>
<dbReference type="PANTHER" id="PTHR34322">
    <property type="entry name" value="TRANSPOSASE, Y1_TNP DOMAIN-CONTAINING"/>
    <property type="match status" value="1"/>
</dbReference>
<dbReference type="GO" id="GO:0004803">
    <property type="term" value="F:transposase activity"/>
    <property type="evidence" value="ECO:0007669"/>
    <property type="project" value="InterPro"/>
</dbReference>
<dbReference type="SMART" id="SM01321">
    <property type="entry name" value="Y1_Tnp"/>
    <property type="match status" value="1"/>
</dbReference>
<dbReference type="Gene3D" id="3.30.70.1290">
    <property type="entry name" value="Transposase IS200-like"/>
    <property type="match status" value="1"/>
</dbReference>
<dbReference type="GO" id="GO:0006313">
    <property type="term" value="P:DNA transposition"/>
    <property type="evidence" value="ECO:0007669"/>
    <property type="project" value="InterPro"/>
</dbReference>
<gene>
    <name evidence="2" type="ORF">COW99_01215</name>
</gene>
<dbReference type="PANTHER" id="PTHR34322:SF2">
    <property type="entry name" value="TRANSPOSASE IS200-LIKE DOMAIN-CONTAINING PROTEIN"/>
    <property type="match status" value="1"/>
</dbReference>
<dbReference type="InterPro" id="IPR002686">
    <property type="entry name" value="Transposase_17"/>
</dbReference>